<accession>A0A8S5R723</accession>
<proteinExistence type="predicted"/>
<evidence type="ECO:0000313" key="1">
    <source>
        <dbReference type="EMBL" id="DAE26865.1"/>
    </source>
</evidence>
<dbReference type="EMBL" id="BK015823">
    <property type="protein sequence ID" value="DAE26865.1"/>
    <property type="molecule type" value="Genomic_DNA"/>
</dbReference>
<name>A0A8S5R723_9VIRU</name>
<reference evidence="1" key="1">
    <citation type="journal article" date="2021" name="Proc. Natl. Acad. Sci. U.S.A.">
        <title>A Catalog of Tens of Thousands of Viruses from Human Metagenomes Reveals Hidden Associations with Chronic Diseases.</title>
        <authorList>
            <person name="Tisza M.J."/>
            <person name="Buck C.B."/>
        </authorList>
    </citation>
    <scope>NUCLEOTIDE SEQUENCE</scope>
    <source>
        <strain evidence="1">CtCsQ3</strain>
    </source>
</reference>
<sequence>MCPVCRGCCLENSLDVKVSGVQIPNTAVARNVALMCGEMGKR</sequence>
<protein>
    <submittedName>
        <fullName evidence="1">Interferon regulatory factor 2-binding protein</fullName>
    </submittedName>
</protein>
<organism evidence="1">
    <name type="scientific">virus sp. ctCsQ3</name>
    <dbReference type="NCBI Taxonomy" id="2826794"/>
    <lineage>
        <taxon>Viruses</taxon>
    </lineage>
</organism>